<dbReference type="EMBL" id="KI911168">
    <property type="protein sequence ID" value="ETR97733.1"/>
    <property type="molecule type" value="Genomic_DNA"/>
</dbReference>
<gene>
    <name evidence="1" type="ORF">M419DRAFT_139210</name>
</gene>
<proteinExistence type="predicted"/>
<accession>A0A024RXC4</accession>
<sequence>MYQRPTSPVNAPPEITCAKRLTFSMVTEETLFKETRILNGHWLVIVYIWATDVEWLKKAKVSDLVSFSSVIGIRAWEWVDAVDSSTKNPYLFYELEREEDGTLKNTVFGGQAYTQHDTVPIKPGDPVPPRLAGIRRLLNKEGRELICAEWEELDDSGNLVQ</sequence>
<organism evidence="1 2">
    <name type="scientific">Hypocrea jecorina (strain ATCC 56765 / BCRC 32924 / NRRL 11460 / Rut C-30)</name>
    <name type="common">Trichoderma reesei</name>
    <dbReference type="NCBI Taxonomy" id="1344414"/>
    <lineage>
        <taxon>Eukaryota</taxon>
        <taxon>Fungi</taxon>
        <taxon>Dikarya</taxon>
        <taxon>Ascomycota</taxon>
        <taxon>Pezizomycotina</taxon>
        <taxon>Sordariomycetes</taxon>
        <taxon>Hypocreomycetidae</taxon>
        <taxon>Hypocreales</taxon>
        <taxon>Hypocreaceae</taxon>
        <taxon>Trichoderma</taxon>
    </lineage>
</organism>
<dbReference type="KEGG" id="trr:M419DRAFT_139210"/>
<evidence type="ECO:0000313" key="1">
    <source>
        <dbReference type="EMBL" id="ETR97733.1"/>
    </source>
</evidence>
<name>A0A024RXC4_HYPJR</name>
<protein>
    <submittedName>
        <fullName evidence="1">Uncharacterized protein</fullName>
    </submittedName>
</protein>
<dbReference type="AlphaFoldDB" id="A0A024RXC4"/>
<reference evidence="2" key="1">
    <citation type="journal article" date="2013" name="Ind. Biotechnol.">
        <title>Comparative genomics analysis of Trichoderma reesei strains.</title>
        <authorList>
            <person name="Koike H."/>
            <person name="Aerts A."/>
            <person name="LaButti K."/>
            <person name="Grigoriev I.V."/>
            <person name="Baker S.E."/>
        </authorList>
    </citation>
    <scope>NUCLEOTIDE SEQUENCE [LARGE SCALE GENOMIC DNA]</scope>
    <source>
        <strain evidence="2">ATCC 56765 / BCRC 32924 / NRRL 11460 / Rut C-30</strain>
    </source>
</reference>
<dbReference type="Proteomes" id="UP000024376">
    <property type="component" value="Unassembled WGS sequence"/>
</dbReference>
<dbReference type="HOGENOM" id="CLU_1644937_0_0_1"/>
<evidence type="ECO:0000313" key="2">
    <source>
        <dbReference type="Proteomes" id="UP000024376"/>
    </source>
</evidence>